<dbReference type="GO" id="GO:0005634">
    <property type="term" value="C:nucleus"/>
    <property type="evidence" value="ECO:0007669"/>
    <property type="project" value="TreeGrafter"/>
</dbReference>
<evidence type="ECO:0000256" key="5">
    <source>
        <dbReference type="ARBA" id="ARBA00022741"/>
    </source>
</evidence>
<protein>
    <recommendedName>
        <fullName evidence="3">4'-phosphopantetheine phosphatase</fullName>
    </recommendedName>
    <alternativeName>
        <fullName evidence="10">Inactive pantothenic acid kinase 4</fullName>
    </alternativeName>
</protein>
<comment type="cofactor">
    <cofactor evidence="1">
        <name>Ni(2+)</name>
        <dbReference type="ChEBI" id="CHEBI:49786"/>
    </cofactor>
</comment>
<keyword evidence="7" id="KW-0173">Coenzyme A biosynthesis</keyword>
<dbReference type="Gene3D" id="3.30.420.40">
    <property type="match status" value="1"/>
</dbReference>
<comment type="catalytic activity">
    <reaction evidence="9">
        <text>(R)-4'-phospho-S-sulfopantetheine + H2O = (R)-S-sulfopantetheine + phosphate</text>
        <dbReference type="Rhea" id="RHEA:68340"/>
        <dbReference type="ChEBI" id="CHEBI:15377"/>
        <dbReference type="ChEBI" id="CHEBI:43474"/>
        <dbReference type="ChEBI" id="CHEBI:177302"/>
        <dbReference type="ChEBI" id="CHEBI:177303"/>
    </reaction>
    <physiologicalReaction direction="left-to-right" evidence="9">
        <dbReference type="Rhea" id="RHEA:68341"/>
    </physiologicalReaction>
</comment>
<dbReference type="PANTHER" id="PTHR12280">
    <property type="entry name" value="PANTOTHENATE KINASE"/>
    <property type="match status" value="1"/>
</dbReference>
<dbReference type="Gene3D" id="3.40.50.10880">
    <property type="entry name" value="Uncharacterised protein PF01937, DUF89, domain 3"/>
    <property type="match status" value="1"/>
</dbReference>
<dbReference type="Pfam" id="PF03630">
    <property type="entry name" value="Fumble"/>
    <property type="match status" value="2"/>
</dbReference>
<reference evidence="13" key="1">
    <citation type="journal article" date="2014" name="PLoS Negl. Trop. Dis.">
        <title>An updated insight into the Sialotranscriptome of Triatoma infestans: developmental stage and geographic variations.</title>
        <authorList>
            <person name="Schwarz A."/>
            <person name="Medrano-Mercado N."/>
            <person name="Schaub G.A."/>
            <person name="Struchiner C.J."/>
            <person name="Bargues M.D."/>
            <person name="Levy M.Z."/>
            <person name="Ribeiro J.M."/>
        </authorList>
    </citation>
    <scope>NUCLEOTIDE SEQUENCE</scope>
    <source>
        <strain evidence="13">Chile</strain>
        <tissue evidence="13">Salivary glands</tissue>
    </source>
</reference>
<name>A0A023EY79_TRIIF</name>
<dbReference type="GO" id="GO:0004594">
    <property type="term" value="F:pantothenate kinase activity"/>
    <property type="evidence" value="ECO:0007669"/>
    <property type="project" value="TreeGrafter"/>
</dbReference>
<feature type="domain" description="Damage-control phosphatase ARMT1-like metal-binding" evidence="12">
    <location>
        <begin position="453"/>
        <end position="683"/>
    </location>
</feature>
<dbReference type="Pfam" id="PF01937">
    <property type="entry name" value="ARMT1-like_dom"/>
    <property type="match status" value="1"/>
</dbReference>
<keyword evidence="13" id="KW-0808">Transferase</keyword>
<dbReference type="EMBL" id="GBBI01004639">
    <property type="protein sequence ID" value="JAC14073.1"/>
    <property type="molecule type" value="mRNA"/>
</dbReference>
<dbReference type="InterPro" id="IPR002791">
    <property type="entry name" value="ARMT1-like_metal-bd"/>
</dbReference>
<keyword evidence="6" id="KW-0067">ATP-binding</keyword>
<dbReference type="SUPFAM" id="SSF111321">
    <property type="entry name" value="AF1104-like"/>
    <property type="match status" value="1"/>
</dbReference>
<evidence type="ECO:0000256" key="9">
    <source>
        <dbReference type="ARBA" id="ARBA00029347"/>
    </source>
</evidence>
<dbReference type="SUPFAM" id="SSF53067">
    <property type="entry name" value="Actin-like ATPase domain"/>
    <property type="match status" value="1"/>
</dbReference>
<evidence type="ECO:0000256" key="4">
    <source>
        <dbReference type="ARBA" id="ARBA00022596"/>
    </source>
</evidence>
<dbReference type="InterPro" id="IPR004567">
    <property type="entry name" value="Type_II_PanK"/>
</dbReference>
<dbReference type="GO" id="GO:0015937">
    <property type="term" value="P:coenzyme A biosynthetic process"/>
    <property type="evidence" value="ECO:0007669"/>
    <property type="project" value="UniProtKB-KW"/>
</dbReference>
<comment type="function">
    <text evidence="11">Phosphatase which shows a preference for 4'-phosphopantetheine and its oxidatively damaged forms (sulfonate or S-sulfonate), providing strong indirect evidence that the phosphatase activity pre-empts damage in the coenzyme A (CoA) pathway. Hydrolyzing excess 4'-phosphopantetheine could constitute a directed overflow mechanism to prevent its oxidation to the S-sulfonate, sulfonate, or other forms. Hydrolyzing 4'-phosphopantetheine sulfonate or S-sulfonate would forestall their conversion to inactive forms of CoA and acyl carrier protein. May play a role in the physiological regulation of CoA intracellular levels.</text>
</comment>
<evidence type="ECO:0000256" key="6">
    <source>
        <dbReference type="ARBA" id="ARBA00022840"/>
    </source>
</evidence>
<dbReference type="AlphaFoldDB" id="A0A023EY79"/>
<sequence length="701" mass="81259">ETFSVFGRMSDVSNLAIHLSWPWSTISFCHNVKHLDLINENSNLPLISKERISTLKYKTDNIGEILKNFTEEKLKCEQVKITLHGSNLDKYIQQIKDKLNIRVHTDTADDSVALGCNFLLHNILHEVFEYNNNKIIKFPEENDDSLFPYLLLIINYKIMFIKVSNECTSEKIYESPFDYEFLLKIASYSSEVKTLEEFFDIANKRYNKDSKQEDTDSCQPENTVLDKEDLVIYLLNTWLKNLCDLILLQSKIHNVHKIILGEYFNNQVFFYMFIKFFDKYSENKIDVYFMRHNGLATSIGTLVKDNSILGINNSWWENVSISSGFINGNDQEDKHFITSYLALDYVTTKLVPFPHLKQPYRPYVQDLYGNKRIRDYWLNRSNDAVKHSVDRTIKANPNGKLNSTFSAFGKLFTEKVTFLSKHPYAYGPLSFGIIQDTIFQLRNEFGIFNSTYTIKSNEIKAALNYLPTWLAYFDGLATNERHIQIAKSLLAGNMFDWGTNEMNQLLLAQSLDFKAALNKVPCRPWPKDDLDLWLQRMNEPAHKFAAIFPDNCGFDFILGIIPFARELIKGGTKIVLCVNVEPVINDVTVSEVKYILEETSKICPIICKAYKENKLFVSEHSRSNSILDLRYVNQEFAELSKDLDLLVIDGMGRSIHTNFYAEFTIECLKVAMIKDNWFSQELTGQEFAPIFIYSRAKLKEN</sequence>
<evidence type="ECO:0000256" key="3">
    <source>
        <dbReference type="ARBA" id="ARBA00019490"/>
    </source>
</evidence>
<evidence type="ECO:0000313" key="13">
    <source>
        <dbReference type="EMBL" id="JAC14073.1"/>
    </source>
</evidence>
<evidence type="ECO:0000256" key="7">
    <source>
        <dbReference type="ARBA" id="ARBA00022993"/>
    </source>
</evidence>
<evidence type="ECO:0000256" key="10">
    <source>
        <dbReference type="ARBA" id="ARBA00032948"/>
    </source>
</evidence>
<evidence type="ECO:0000256" key="1">
    <source>
        <dbReference type="ARBA" id="ARBA00001967"/>
    </source>
</evidence>
<feature type="non-terminal residue" evidence="13">
    <location>
        <position position="1"/>
    </location>
</feature>
<proteinExistence type="evidence at transcript level"/>
<comment type="subunit">
    <text evidence="2">Homodimer. Interacts with PKM.</text>
</comment>
<dbReference type="InterPro" id="IPR043129">
    <property type="entry name" value="ATPase_NBD"/>
</dbReference>
<keyword evidence="8" id="KW-0944">Nitration</keyword>
<evidence type="ECO:0000256" key="11">
    <source>
        <dbReference type="ARBA" id="ARBA00046055"/>
    </source>
</evidence>
<accession>A0A023EY79</accession>
<dbReference type="PANTHER" id="PTHR12280:SF20">
    <property type="entry name" value="4'-PHOSPHOPANTETHEINE PHOSPHATASE"/>
    <property type="match status" value="1"/>
</dbReference>
<keyword evidence="4" id="KW-0533">Nickel</keyword>
<keyword evidence="13" id="KW-0418">Kinase</keyword>
<dbReference type="GO" id="GO:0005524">
    <property type="term" value="F:ATP binding"/>
    <property type="evidence" value="ECO:0007669"/>
    <property type="project" value="UniProtKB-KW"/>
</dbReference>
<evidence type="ECO:0000256" key="8">
    <source>
        <dbReference type="ARBA" id="ARBA00023074"/>
    </source>
</evidence>
<dbReference type="GO" id="GO:0005829">
    <property type="term" value="C:cytosol"/>
    <property type="evidence" value="ECO:0007669"/>
    <property type="project" value="TreeGrafter"/>
</dbReference>
<keyword evidence="5" id="KW-0547">Nucleotide-binding</keyword>
<organism evidence="13">
    <name type="scientific">Triatoma infestans</name>
    <name type="common">Assassin bug</name>
    <dbReference type="NCBI Taxonomy" id="30076"/>
    <lineage>
        <taxon>Eukaryota</taxon>
        <taxon>Metazoa</taxon>
        <taxon>Ecdysozoa</taxon>
        <taxon>Arthropoda</taxon>
        <taxon>Hexapoda</taxon>
        <taxon>Insecta</taxon>
        <taxon>Pterygota</taxon>
        <taxon>Neoptera</taxon>
        <taxon>Paraneoptera</taxon>
        <taxon>Hemiptera</taxon>
        <taxon>Heteroptera</taxon>
        <taxon>Panheteroptera</taxon>
        <taxon>Cimicomorpha</taxon>
        <taxon>Reduviidae</taxon>
        <taxon>Triatominae</taxon>
        <taxon>Triatoma</taxon>
    </lineage>
</organism>
<evidence type="ECO:0000259" key="12">
    <source>
        <dbReference type="Pfam" id="PF01937"/>
    </source>
</evidence>
<evidence type="ECO:0000256" key="2">
    <source>
        <dbReference type="ARBA" id="ARBA00011388"/>
    </source>
</evidence>
<dbReference type="InterPro" id="IPR036075">
    <property type="entry name" value="ARMT-1-like_metal-bd_sf"/>
</dbReference>